<dbReference type="FunFam" id="1.10.510.10:FF:000411">
    <property type="entry name" value="Probable Ste20-like kinase Don3"/>
    <property type="match status" value="1"/>
</dbReference>
<keyword evidence="7" id="KW-0597">Phosphoprotein</keyword>
<dbReference type="PANTHER" id="PTHR48012:SF10">
    <property type="entry name" value="FI20177P1"/>
    <property type="match status" value="1"/>
</dbReference>
<dbReference type="InterPro" id="IPR017441">
    <property type="entry name" value="Protein_kinase_ATP_BS"/>
</dbReference>
<keyword evidence="13" id="KW-0460">Magnesium</keyword>
<dbReference type="InterPro" id="IPR050629">
    <property type="entry name" value="STE20/SPS1-PAK"/>
</dbReference>
<keyword evidence="6" id="KW-0723">Serine/threonine-protein kinase</keyword>
<dbReference type="PANTHER" id="PTHR48012">
    <property type="entry name" value="STERILE20-LIKE KINASE, ISOFORM B-RELATED"/>
    <property type="match status" value="1"/>
</dbReference>
<sequence length="666" mass="73728">MAESIANHYQPLEELGRGSFGVVYKALDRATGETVALKLIDLESSDDDIQEIQQEISVLSTCASPYVTQYRASFLHGHKLWIVMEYLGGGSCLDLLKPGNFAESQVAIVCRELLRGLEYLHSEGKIHRDIKAANILLSETGKVKLADFGVAAQLTDLKSIRNTFVGTPFWMAPEVIQQAGYDFRADIWSLGITAIELVLGEPPHGKVHPMKVLLQIPKNPPPRLEGNFSKDFKDFVAQCLMKDPDRRPTAKELLKHRFIRSAGKVESMQELVERRRMFDADQQHRVSHPVYYQETLNSLAPKDDADDWVFDTVKSVAPARRTIRSRRTSALYATEELMRKLDVKDGPLQPSSPTATGTVRRTGTARRIPSNVSTGSPRRTSLVSSGVPAIQPKRPLQPDMSFGNSGSTMRLFRRVPSDGSNSSQMGSSEPPSPDSVSTATTITTNENLPPQALSQPSYSSSELSSKEATLGHRLFTKIVDPTMGELHAQTSTLQKREALAKLSDAFAVLDAVDPEGAYHFMKSMMAGVANDSRLSDAFLPQQFQQPVSKTPQDGTPQGTVVIKNGNSNPTVQSNNIVPPPSPTKLILSQANPHLKSHRRRNGSIVQADTPVLDKRPERDLREMEKALLQSKFPGREATPGMEHSKQLSDVLYRRWAEGLRRRWPAV</sequence>
<gene>
    <name evidence="19" type="ORF">HMPREF1624_07805</name>
</gene>
<dbReference type="InterPro" id="IPR011009">
    <property type="entry name" value="Kinase-like_dom_sf"/>
</dbReference>
<dbReference type="Proteomes" id="UP000018087">
    <property type="component" value="Unassembled WGS sequence"/>
</dbReference>
<evidence type="ECO:0000256" key="7">
    <source>
        <dbReference type="ARBA" id="ARBA00022553"/>
    </source>
</evidence>
<dbReference type="GO" id="GO:0004674">
    <property type="term" value="F:protein serine/threonine kinase activity"/>
    <property type="evidence" value="ECO:0007669"/>
    <property type="project" value="UniProtKB-KW"/>
</dbReference>
<evidence type="ECO:0000256" key="6">
    <source>
        <dbReference type="ARBA" id="ARBA00022527"/>
    </source>
</evidence>
<evidence type="ECO:0000256" key="9">
    <source>
        <dbReference type="ARBA" id="ARBA00022723"/>
    </source>
</evidence>
<reference evidence="20" key="1">
    <citation type="journal article" date="2014" name="Genome Announc.">
        <title>Genome sequence of the pathogenic fungus Sporothrix schenckii (ATCC 58251).</title>
        <authorList>
            <person name="Cuomo C.A."/>
            <person name="Rodriguez-Del Valle N."/>
            <person name="Perez-Sanchez L."/>
            <person name="Abouelleil A."/>
            <person name="Goldberg J."/>
            <person name="Young S."/>
            <person name="Zeng Q."/>
            <person name="Birren B.W."/>
        </authorList>
    </citation>
    <scope>NUCLEOTIDE SEQUENCE [LARGE SCALE GENOMIC DNA]</scope>
    <source>
        <strain evidence="20">ATCC 58251 / de Perez 2211183</strain>
    </source>
</reference>
<dbReference type="Gene3D" id="1.10.510.10">
    <property type="entry name" value="Transferase(Phosphotransferase) domain 1"/>
    <property type="match status" value="1"/>
</dbReference>
<dbReference type="EMBL" id="KI440852">
    <property type="protein sequence ID" value="ERS95730.1"/>
    <property type="molecule type" value="Genomic_DNA"/>
</dbReference>
<comment type="catalytic activity">
    <reaction evidence="15">
        <text>L-seryl-[protein] + ATP = O-phospho-L-seryl-[protein] + ADP + H(+)</text>
        <dbReference type="Rhea" id="RHEA:17989"/>
        <dbReference type="Rhea" id="RHEA-COMP:9863"/>
        <dbReference type="Rhea" id="RHEA-COMP:11604"/>
        <dbReference type="ChEBI" id="CHEBI:15378"/>
        <dbReference type="ChEBI" id="CHEBI:29999"/>
        <dbReference type="ChEBI" id="CHEBI:30616"/>
        <dbReference type="ChEBI" id="CHEBI:83421"/>
        <dbReference type="ChEBI" id="CHEBI:456216"/>
        <dbReference type="EC" id="2.7.11.1"/>
    </reaction>
</comment>
<evidence type="ECO:0000256" key="16">
    <source>
        <dbReference type="PROSITE-ProRule" id="PRU10141"/>
    </source>
</evidence>
<dbReference type="SMART" id="SM00220">
    <property type="entry name" value="S_TKc"/>
    <property type="match status" value="1"/>
</dbReference>
<feature type="compositionally biased region" description="Low complexity" evidence="17">
    <location>
        <begin position="417"/>
        <end position="429"/>
    </location>
</feature>
<evidence type="ECO:0000256" key="11">
    <source>
        <dbReference type="ARBA" id="ARBA00022777"/>
    </source>
</evidence>
<keyword evidence="8" id="KW-0808">Transferase</keyword>
<dbReference type="GO" id="GO:0005737">
    <property type="term" value="C:cytoplasm"/>
    <property type="evidence" value="ECO:0007669"/>
    <property type="project" value="UniProtKB-SubCell"/>
</dbReference>
<dbReference type="OrthoDB" id="248923at2759"/>
<dbReference type="Pfam" id="PF00069">
    <property type="entry name" value="Pkinase"/>
    <property type="match status" value="1"/>
</dbReference>
<dbReference type="PROSITE" id="PS00107">
    <property type="entry name" value="PROTEIN_KINASE_ATP"/>
    <property type="match status" value="1"/>
</dbReference>
<feature type="binding site" evidence="16">
    <location>
        <position position="38"/>
    </location>
    <ligand>
        <name>ATP</name>
        <dbReference type="ChEBI" id="CHEBI:30616"/>
    </ligand>
</feature>
<dbReference type="CDD" id="cd06609">
    <property type="entry name" value="STKc_MST3_like"/>
    <property type="match status" value="1"/>
</dbReference>
<comment type="cofactor">
    <cofactor evidence="1">
        <name>Mg(2+)</name>
        <dbReference type="ChEBI" id="CHEBI:18420"/>
    </cofactor>
</comment>
<evidence type="ECO:0000256" key="15">
    <source>
        <dbReference type="ARBA" id="ARBA00048679"/>
    </source>
</evidence>
<comment type="subcellular location">
    <subcellularLocation>
        <location evidence="2">Cytoplasm</location>
    </subcellularLocation>
</comment>
<organism evidence="19 20">
    <name type="scientific">Sporothrix schenckii (strain ATCC 58251 / de Perez 2211183)</name>
    <name type="common">Rose-picker's disease fungus</name>
    <dbReference type="NCBI Taxonomy" id="1391915"/>
    <lineage>
        <taxon>Eukaryota</taxon>
        <taxon>Fungi</taxon>
        <taxon>Dikarya</taxon>
        <taxon>Ascomycota</taxon>
        <taxon>Pezizomycotina</taxon>
        <taxon>Sordariomycetes</taxon>
        <taxon>Sordariomycetidae</taxon>
        <taxon>Ophiostomatales</taxon>
        <taxon>Ophiostomataceae</taxon>
        <taxon>Sporothrix</taxon>
    </lineage>
</organism>
<proteinExistence type="inferred from homology"/>
<feature type="compositionally biased region" description="Polar residues" evidence="17">
    <location>
        <begin position="370"/>
        <end position="384"/>
    </location>
</feature>
<dbReference type="Gene3D" id="3.30.200.20">
    <property type="entry name" value="Phosphorylase Kinase, domain 1"/>
    <property type="match status" value="1"/>
</dbReference>
<evidence type="ECO:0000313" key="19">
    <source>
        <dbReference type="EMBL" id="ERS95730.1"/>
    </source>
</evidence>
<evidence type="ECO:0000256" key="17">
    <source>
        <dbReference type="SAM" id="MobiDB-lite"/>
    </source>
</evidence>
<dbReference type="InterPro" id="IPR000719">
    <property type="entry name" value="Prot_kinase_dom"/>
</dbReference>
<keyword evidence="5" id="KW-0963">Cytoplasm</keyword>
<feature type="domain" description="Protein kinase" evidence="18">
    <location>
        <begin position="9"/>
        <end position="259"/>
    </location>
</feature>
<dbReference type="SUPFAM" id="SSF56112">
    <property type="entry name" value="Protein kinase-like (PK-like)"/>
    <property type="match status" value="1"/>
</dbReference>
<keyword evidence="9" id="KW-0479">Metal-binding</keyword>
<dbReference type="PROSITE" id="PS50011">
    <property type="entry name" value="PROTEIN_KINASE_DOM"/>
    <property type="match status" value="1"/>
</dbReference>
<evidence type="ECO:0000256" key="10">
    <source>
        <dbReference type="ARBA" id="ARBA00022741"/>
    </source>
</evidence>
<dbReference type="EC" id="2.7.11.1" evidence="4"/>
<comment type="similarity">
    <text evidence="3">Belongs to the protein kinase superfamily. STE Ser/Thr protein kinase family. STE20 subfamily.</text>
</comment>
<name>U7PMI8_SPOS1</name>
<dbReference type="HOGENOM" id="CLU_000288_2_5_1"/>
<dbReference type="STRING" id="1391915.U7PMI8"/>
<evidence type="ECO:0000256" key="2">
    <source>
        <dbReference type="ARBA" id="ARBA00004496"/>
    </source>
</evidence>
<protein>
    <recommendedName>
        <fullName evidence="4">non-specific serine/threonine protein kinase</fullName>
        <ecNumber evidence="4">2.7.11.1</ecNumber>
    </recommendedName>
</protein>
<feature type="compositionally biased region" description="Low complexity" evidence="17">
    <location>
        <begin position="354"/>
        <end position="367"/>
    </location>
</feature>
<dbReference type="eggNOG" id="KOG0201">
    <property type="taxonomic scope" value="Eukaryota"/>
</dbReference>
<evidence type="ECO:0000256" key="14">
    <source>
        <dbReference type="ARBA" id="ARBA00047899"/>
    </source>
</evidence>
<evidence type="ECO:0000256" key="5">
    <source>
        <dbReference type="ARBA" id="ARBA00022490"/>
    </source>
</evidence>
<evidence type="ECO:0000256" key="8">
    <source>
        <dbReference type="ARBA" id="ARBA00022679"/>
    </source>
</evidence>
<evidence type="ECO:0000256" key="1">
    <source>
        <dbReference type="ARBA" id="ARBA00001946"/>
    </source>
</evidence>
<accession>U7PMI8</accession>
<keyword evidence="12 16" id="KW-0067">ATP-binding</keyword>
<evidence type="ECO:0000256" key="12">
    <source>
        <dbReference type="ARBA" id="ARBA00022840"/>
    </source>
</evidence>
<feature type="compositionally biased region" description="Low complexity" evidence="17">
    <location>
        <begin position="448"/>
        <end position="463"/>
    </location>
</feature>
<evidence type="ECO:0000259" key="18">
    <source>
        <dbReference type="PROSITE" id="PS50011"/>
    </source>
</evidence>
<dbReference type="AlphaFoldDB" id="U7PMI8"/>
<feature type="compositionally biased region" description="Polar residues" evidence="17">
    <location>
        <begin position="434"/>
        <end position="447"/>
    </location>
</feature>
<dbReference type="GO" id="GO:0046872">
    <property type="term" value="F:metal ion binding"/>
    <property type="evidence" value="ECO:0007669"/>
    <property type="project" value="UniProtKB-KW"/>
</dbReference>
<comment type="catalytic activity">
    <reaction evidence="14">
        <text>L-threonyl-[protein] + ATP = O-phospho-L-threonyl-[protein] + ADP + H(+)</text>
        <dbReference type="Rhea" id="RHEA:46608"/>
        <dbReference type="Rhea" id="RHEA-COMP:11060"/>
        <dbReference type="Rhea" id="RHEA-COMP:11605"/>
        <dbReference type="ChEBI" id="CHEBI:15378"/>
        <dbReference type="ChEBI" id="CHEBI:30013"/>
        <dbReference type="ChEBI" id="CHEBI:30616"/>
        <dbReference type="ChEBI" id="CHEBI:61977"/>
        <dbReference type="ChEBI" id="CHEBI:456216"/>
        <dbReference type="EC" id="2.7.11.1"/>
    </reaction>
</comment>
<evidence type="ECO:0000256" key="13">
    <source>
        <dbReference type="ARBA" id="ARBA00022842"/>
    </source>
</evidence>
<evidence type="ECO:0000256" key="4">
    <source>
        <dbReference type="ARBA" id="ARBA00012513"/>
    </source>
</evidence>
<keyword evidence="10 16" id="KW-0547">Nucleotide-binding</keyword>
<evidence type="ECO:0000256" key="3">
    <source>
        <dbReference type="ARBA" id="ARBA00008874"/>
    </source>
</evidence>
<evidence type="ECO:0000313" key="20">
    <source>
        <dbReference type="Proteomes" id="UP000018087"/>
    </source>
</evidence>
<keyword evidence="20" id="KW-1185">Reference proteome</keyword>
<dbReference type="GO" id="GO:0005524">
    <property type="term" value="F:ATP binding"/>
    <property type="evidence" value="ECO:0007669"/>
    <property type="project" value="UniProtKB-UniRule"/>
</dbReference>
<keyword evidence="11 19" id="KW-0418">Kinase</keyword>
<feature type="region of interest" description="Disordered" evidence="17">
    <location>
        <begin position="342"/>
        <end position="465"/>
    </location>
</feature>